<keyword evidence="3" id="KW-0325">Glycoprotein</keyword>
<protein>
    <recommendedName>
        <fullName evidence="4">Dipeptidylpeptidase IV N-terminal domain-containing protein</fullName>
    </recommendedName>
</protein>
<comment type="caution">
    <text evidence="5">The sequence shown here is derived from an EMBL/GenBank/DDBJ whole genome shotgun (WGS) entry which is preliminary data.</text>
</comment>
<dbReference type="GO" id="GO:0004177">
    <property type="term" value="F:aminopeptidase activity"/>
    <property type="evidence" value="ECO:0007669"/>
    <property type="project" value="UniProtKB-KW"/>
</dbReference>
<keyword evidence="2" id="KW-0720">Serine protease</keyword>
<evidence type="ECO:0000313" key="5">
    <source>
        <dbReference type="EMBL" id="KAK1130490.1"/>
    </source>
</evidence>
<dbReference type="SUPFAM" id="SSF82171">
    <property type="entry name" value="DPP6 N-terminal domain-like"/>
    <property type="match status" value="1"/>
</dbReference>
<keyword evidence="1" id="KW-0645">Protease</keyword>
<dbReference type="InterPro" id="IPR002469">
    <property type="entry name" value="Peptidase_S9B_N"/>
</dbReference>
<accession>A0AA40G3Y7</accession>
<keyword evidence="1" id="KW-0031">Aminopeptidase</keyword>
<dbReference type="AlphaFoldDB" id="A0AA40G3Y7"/>
<dbReference type="Gene3D" id="2.140.10.30">
    <property type="entry name" value="Dipeptidylpeptidase IV, N-terminal domain"/>
    <property type="match status" value="1"/>
</dbReference>
<dbReference type="InterPro" id="IPR050278">
    <property type="entry name" value="Serine_Prot_S9B/DPPIV"/>
</dbReference>
<evidence type="ECO:0000256" key="3">
    <source>
        <dbReference type="ARBA" id="ARBA00023180"/>
    </source>
</evidence>
<dbReference type="GO" id="GO:0005886">
    <property type="term" value="C:plasma membrane"/>
    <property type="evidence" value="ECO:0007669"/>
    <property type="project" value="TreeGrafter"/>
</dbReference>
<proteinExistence type="predicted"/>
<name>A0AA40G3Y7_9HYME</name>
<keyword evidence="1" id="KW-0378">Hydrolase</keyword>
<organism evidence="5 6">
    <name type="scientific">Melipona bicolor</name>
    <dbReference type="NCBI Taxonomy" id="60889"/>
    <lineage>
        <taxon>Eukaryota</taxon>
        <taxon>Metazoa</taxon>
        <taxon>Ecdysozoa</taxon>
        <taxon>Arthropoda</taxon>
        <taxon>Hexapoda</taxon>
        <taxon>Insecta</taxon>
        <taxon>Pterygota</taxon>
        <taxon>Neoptera</taxon>
        <taxon>Endopterygota</taxon>
        <taxon>Hymenoptera</taxon>
        <taxon>Apocrita</taxon>
        <taxon>Aculeata</taxon>
        <taxon>Apoidea</taxon>
        <taxon>Anthophila</taxon>
        <taxon>Apidae</taxon>
        <taxon>Melipona</taxon>
    </lineage>
</organism>
<evidence type="ECO:0000259" key="4">
    <source>
        <dbReference type="Pfam" id="PF00930"/>
    </source>
</evidence>
<dbReference type="GO" id="GO:0006508">
    <property type="term" value="P:proteolysis"/>
    <property type="evidence" value="ECO:0007669"/>
    <property type="project" value="InterPro"/>
</dbReference>
<dbReference type="GO" id="GO:0008239">
    <property type="term" value="F:dipeptidyl-peptidase activity"/>
    <property type="evidence" value="ECO:0007669"/>
    <property type="project" value="TreeGrafter"/>
</dbReference>
<dbReference type="Pfam" id="PF00930">
    <property type="entry name" value="DPPIV_N"/>
    <property type="match status" value="1"/>
</dbReference>
<dbReference type="Proteomes" id="UP001177670">
    <property type="component" value="Unassembled WGS sequence"/>
</dbReference>
<feature type="domain" description="Dipeptidylpeptidase IV N-terminal" evidence="4">
    <location>
        <begin position="16"/>
        <end position="173"/>
    </location>
</feature>
<gene>
    <name evidence="5" type="ORF">K0M31_018622</name>
</gene>
<dbReference type="PANTHER" id="PTHR11731">
    <property type="entry name" value="PROTEASE FAMILY S9B,C DIPEPTIDYL-PEPTIDASE IV-RELATED"/>
    <property type="match status" value="1"/>
</dbReference>
<dbReference type="GO" id="GO:0008236">
    <property type="term" value="F:serine-type peptidase activity"/>
    <property type="evidence" value="ECO:0007669"/>
    <property type="project" value="UniProtKB-KW"/>
</dbReference>
<evidence type="ECO:0000313" key="6">
    <source>
        <dbReference type="Proteomes" id="UP001177670"/>
    </source>
</evidence>
<evidence type="ECO:0000256" key="1">
    <source>
        <dbReference type="ARBA" id="ARBA00022438"/>
    </source>
</evidence>
<dbReference type="EMBL" id="JAHYIQ010000007">
    <property type="protein sequence ID" value="KAK1130490.1"/>
    <property type="molecule type" value="Genomic_DNA"/>
</dbReference>
<dbReference type="PANTHER" id="PTHR11731:SF200">
    <property type="entry name" value="DIPEPTIDYL PEPTIDASE 10, ISOFORM B"/>
    <property type="match status" value="1"/>
</dbReference>
<keyword evidence="6" id="KW-1185">Reference proteome</keyword>
<reference evidence="5" key="1">
    <citation type="submission" date="2021-10" db="EMBL/GenBank/DDBJ databases">
        <title>Melipona bicolor Genome sequencing and assembly.</title>
        <authorList>
            <person name="Araujo N.S."/>
            <person name="Arias M.C."/>
        </authorList>
    </citation>
    <scope>NUCLEOTIDE SEQUENCE</scope>
    <source>
        <strain evidence="5">USP_2M_L1-L4_2017</strain>
        <tissue evidence="5">Whole body</tissue>
    </source>
</reference>
<evidence type="ECO:0000256" key="2">
    <source>
        <dbReference type="ARBA" id="ARBA00022825"/>
    </source>
</evidence>
<sequence>MKGLGLGCLMEGLFESGTTNPTVKLFYVDLEKVVHGNVSLTEIEHPDELASEERILSAVAFPTDNLVYATWMNREQNKAYFHFCYVHDSLPNCTTALKHSERHGWVEQFEPPAFSDDGDSFLTILPQRQHDSSYWRHAVAITNVSTGKPRNVALTSGRFVVTEIVSWDQKNSYL</sequence>